<dbReference type="PROSITE" id="PS50846">
    <property type="entry name" value="HMA_2"/>
    <property type="match status" value="1"/>
</dbReference>
<reference evidence="2" key="1">
    <citation type="submission" date="2023-05" db="EMBL/GenBank/DDBJ databases">
        <title>Genome and transcriptome analyses reveal genes involved in the formation of fine ridges on petal epidermal cells in Hibiscus trionum.</title>
        <authorList>
            <person name="Koshimizu S."/>
            <person name="Masuda S."/>
            <person name="Ishii T."/>
            <person name="Shirasu K."/>
            <person name="Hoshino A."/>
            <person name="Arita M."/>
        </authorList>
    </citation>
    <scope>NUCLEOTIDE SEQUENCE</scope>
    <source>
        <strain evidence="2">Hamamatsu line</strain>
    </source>
</reference>
<evidence type="ECO:0000259" key="1">
    <source>
        <dbReference type="PROSITE" id="PS50846"/>
    </source>
</evidence>
<proteinExistence type="predicted"/>
<evidence type="ECO:0000313" key="3">
    <source>
        <dbReference type="Proteomes" id="UP001165190"/>
    </source>
</evidence>
<dbReference type="Gene3D" id="3.30.70.100">
    <property type="match status" value="1"/>
</dbReference>
<dbReference type="PANTHER" id="PTHR46371">
    <property type="entry name" value="OS04G0464100 PROTEIN"/>
    <property type="match status" value="1"/>
</dbReference>
<dbReference type="OrthoDB" id="692882at2759"/>
<name>A0A9W7GWU7_HIBTR</name>
<feature type="domain" description="HMA" evidence="1">
    <location>
        <begin position="1"/>
        <end position="67"/>
    </location>
</feature>
<dbReference type="AlphaFoldDB" id="A0A9W7GWU7"/>
<dbReference type="InterPro" id="IPR006121">
    <property type="entry name" value="HMA_dom"/>
</dbReference>
<accession>A0A9W7GWU7</accession>
<evidence type="ECO:0000313" key="2">
    <source>
        <dbReference type="EMBL" id="GMI66301.1"/>
    </source>
</evidence>
<gene>
    <name evidence="2" type="ORF">HRI_000299400</name>
</gene>
<dbReference type="GO" id="GO:0046872">
    <property type="term" value="F:metal ion binding"/>
    <property type="evidence" value="ECO:0007669"/>
    <property type="project" value="InterPro"/>
</dbReference>
<protein>
    <recommendedName>
        <fullName evidence="1">HMA domain-containing protein</fullName>
    </recommendedName>
</protein>
<dbReference type="Proteomes" id="UP001165190">
    <property type="component" value="Unassembled WGS sequence"/>
</dbReference>
<dbReference type="InterPro" id="IPR044296">
    <property type="entry name" value="HIPP46"/>
</dbReference>
<organism evidence="2 3">
    <name type="scientific">Hibiscus trionum</name>
    <name type="common">Flower of an hour</name>
    <dbReference type="NCBI Taxonomy" id="183268"/>
    <lineage>
        <taxon>Eukaryota</taxon>
        <taxon>Viridiplantae</taxon>
        <taxon>Streptophyta</taxon>
        <taxon>Embryophyta</taxon>
        <taxon>Tracheophyta</taxon>
        <taxon>Spermatophyta</taxon>
        <taxon>Magnoliopsida</taxon>
        <taxon>eudicotyledons</taxon>
        <taxon>Gunneridae</taxon>
        <taxon>Pentapetalae</taxon>
        <taxon>rosids</taxon>
        <taxon>malvids</taxon>
        <taxon>Malvales</taxon>
        <taxon>Malvaceae</taxon>
        <taxon>Malvoideae</taxon>
        <taxon>Hibiscus</taxon>
    </lineage>
</organism>
<comment type="caution">
    <text evidence="2">The sequence shown here is derived from an EMBL/GenBank/DDBJ whole genome shotgun (WGS) entry which is preliminary data.</text>
</comment>
<keyword evidence="3" id="KW-1185">Reference proteome</keyword>
<dbReference type="EMBL" id="BSYR01000004">
    <property type="protein sequence ID" value="GMI66301.1"/>
    <property type="molecule type" value="Genomic_DNA"/>
</dbReference>
<sequence length="113" mass="12212">MVVKVHMSTEKARTKALKIAVGLSGVESASLKGDDKSQIEVTGDGVDAVKLTSQLRKHVGYAELLSVADDKKEEKKDGTKLEPPLYCVSAPYYCQAVPPYGYVQDYGPSCSIM</sequence>